<keyword evidence="3" id="KW-1185">Reference proteome</keyword>
<sequence>MKKLLILVAILFSQGAIAQISNIDLNGAPLRLTPYSDIDGSPYLFADWAKADIGTTNAGLKEDVAYRFNIHDNELEVINESGNTIYLNKDYVEYVVLQRPSILIAQSPVQGLLPNLLFKKGYDNIKGVGPMDLVNVLAEGKKYTLVRKFYSDLVTPPKNSYAPTAGRMFVFEESFYLINSNFDVVNVKNRTNAIVKALDPGDQDKAKQIIKEGKLDLSREDHLVLFFTELNKA</sequence>
<reference evidence="3" key="1">
    <citation type="submission" date="2016-10" db="EMBL/GenBank/DDBJ databases">
        <authorList>
            <person name="Varghese N."/>
            <person name="Submissions S."/>
        </authorList>
    </citation>
    <scope>NUCLEOTIDE SEQUENCE [LARGE SCALE GENOMIC DNA]</scope>
    <source>
        <strain evidence="3">DSM 17298</strain>
    </source>
</reference>
<dbReference type="AlphaFoldDB" id="A0A1H5Z412"/>
<dbReference type="EMBL" id="FNVR01000024">
    <property type="protein sequence ID" value="SEG31299.1"/>
    <property type="molecule type" value="Genomic_DNA"/>
</dbReference>
<evidence type="ECO:0000313" key="2">
    <source>
        <dbReference type="EMBL" id="SEG31299.1"/>
    </source>
</evidence>
<evidence type="ECO:0000256" key="1">
    <source>
        <dbReference type="SAM" id="SignalP"/>
    </source>
</evidence>
<dbReference type="RefSeq" id="WP_103925949.1">
    <property type="nucleotide sequence ID" value="NZ_FNVR01000024.1"/>
</dbReference>
<dbReference type="OrthoDB" id="680837at2"/>
<dbReference type="STRING" id="1120964.GCA_001313265_05033"/>
<keyword evidence="1" id="KW-0732">Signal</keyword>
<accession>A0A1H5Z412</accession>
<proteinExistence type="predicted"/>
<organism evidence="2 3">
    <name type="scientific">Algoriphagus boritolerans DSM 17298 = JCM 18970</name>
    <dbReference type="NCBI Taxonomy" id="1120964"/>
    <lineage>
        <taxon>Bacteria</taxon>
        <taxon>Pseudomonadati</taxon>
        <taxon>Bacteroidota</taxon>
        <taxon>Cytophagia</taxon>
        <taxon>Cytophagales</taxon>
        <taxon>Cyclobacteriaceae</taxon>
        <taxon>Algoriphagus</taxon>
    </lineage>
</organism>
<name>A0A1H5Z412_9BACT</name>
<feature type="signal peptide" evidence="1">
    <location>
        <begin position="1"/>
        <end position="18"/>
    </location>
</feature>
<protein>
    <submittedName>
        <fullName evidence="2">Uncharacterized protein</fullName>
    </submittedName>
</protein>
<dbReference type="Proteomes" id="UP000236736">
    <property type="component" value="Unassembled WGS sequence"/>
</dbReference>
<gene>
    <name evidence="2" type="ORF">SAMN03080598_03333</name>
</gene>
<evidence type="ECO:0000313" key="3">
    <source>
        <dbReference type="Proteomes" id="UP000236736"/>
    </source>
</evidence>
<feature type="chain" id="PRO_5009291243" evidence="1">
    <location>
        <begin position="19"/>
        <end position="233"/>
    </location>
</feature>